<proteinExistence type="predicted"/>
<gene>
    <name evidence="1" type="ORF">QFC24_006483</name>
</gene>
<dbReference type="Proteomes" id="UP001234202">
    <property type="component" value="Unassembled WGS sequence"/>
</dbReference>
<name>A0ACC2X284_9TREE</name>
<evidence type="ECO:0000313" key="1">
    <source>
        <dbReference type="EMBL" id="KAJ9117387.1"/>
    </source>
</evidence>
<accession>A0ACC2X284</accession>
<evidence type="ECO:0000313" key="2">
    <source>
        <dbReference type="Proteomes" id="UP001234202"/>
    </source>
</evidence>
<dbReference type="EMBL" id="JASBWV010000032">
    <property type="protein sequence ID" value="KAJ9117387.1"/>
    <property type="molecule type" value="Genomic_DNA"/>
</dbReference>
<protein>
    <submittedName>
        <fullName evidence="1">Uncharacterized protein</fullName>
    </submittedName>
</protein>
<reference evidence="1" key="1">
    <citation type="submission" date="2023-04" db="EMBL/GenBank/DDBJ databases">
        <title>Draft Genome sequencing of Naganishia species isolated from polar environments using Oxford Nanopore Technology.</title>
        <authorList>
            <person name="Leo P."/>
            <person name="Venkateswaran K."/>
        </authorList>
    </citation>
    <scope>NUCLEOTIDE SEQUENCE</scope>
    <source>
        <strain evidence="1">DBVPG 5303</strain>
    </source>
</reference>
<keyword evidence="2" id="KW-1185">Reference proteome</keyword>
<comment type="caution">
    <text evidence="1">The sequence shown here is derived from an EMBL/GenBank/DDBJ whole genome shotgun (WGS) entry which is preliminary data.</text>
</comment>
<organism evidence="1 2">
    <name type="scientific">Naganishia onofrii</name>
    <dbReference type="NCBI Taxonomy" id="1851511"/>
    <lineage>
        <taxon>Eukaryota</taxon>
        <taxon>Fungi</taxon>
        <taxon>Dikarya</taxon>
        <taxon>Basidiomycota</taxon>
        <taxon>Agaricomycotina</taxon>
        <taxon>Tremellomycetes</taxon>
        <taxon>Filobasidiales</taxon>
        <taxon>Filobasidiaceae</taxon>
        <taxon>Naganishia</taxon>
    </lineage>
</organism>
<sequence>MTEYTPTSDVVQQFIKADLRALISKMSFDEKASLLSVSLLDILLTAFSSLTNEVIDRQGPTWWTTADIPRLGIPHLKCTDGPNGIRGSSHFNPTAATCIPCETALGATFNQDLVKQAGGLLARDAKAKGDSFLLAPTCNIQRNPMNGRAFESFSEDPHLSGMLAAAYVNGLQSNGVGATIKHFVCNDQEDKRFAVSVQVEPRPLREIYLMPFMLAQKYAKPWAFMTSYSRINGIHCSENEWLLKDLLRGEWEFDGLVMSDWFGTYSTDLAIKAGLDLEMPSPTHWRGPQLQHSVDAGKIDIKDIDDRVFGVLQAVQRAATADAQVVQNNNEAEEYRDSSSDQQLNRRIAAEAIVLLKNSAHVLPLDKTKVKKIAVVGPNAKTRTVSGGGSAYLTSKYVVTPLEGIQQAFQGTDVEVTYAAGCYAHKFLPMLDGWITTEDGQKGWTTEFYAESPFAHEGVKPVTSYVLPSTRVRVNDQKPPGITKDQFCFISTGYIVAEEEGDHEFGISVVGRARVFVNDKLVLDNGFEKKQTPGDTFYGNGTIEEVGVCALKKNERYKIVLEYSNMPEDDKLRNDNPAQGVRGLMVAAVRLSCAPKLAKEDEAIRQAVELAKAADAVLCFTGSSMDWETEGADRTRFLLPGATNKLVESLLDARPDTVICNQSGSTWAFPWVDKATTLLQSWFGGDETGNAIADVLFGRTNPAGRLPLSFPYEIEHCTGHLNWGSENGKVSYGEGLFVGYRGYEETKRDVMFAFGEGLSYTSFEWTDFQIDTRQGRLAEDVAVKVSVVVKNTGAVAGAEVVQIYISDLESKLRRPKKELKGFAKVFVEAGRSERVVIELDKYAFSHWDDKEGGWLLEKGSFEAIVAKSSKVKDEVARLRITVNDTHYWNGL</sequence>